<evidence type="ECO:0000256" key="1">
    <source>
        <dbReference type="ARBA" id="ARBA00022490"/>
    </source>
</evidence>
<dbReference type="CDD" id="cd16432">
    <property type="entry name" value="CheB_Rec"/>
    <property type="match status" value="1"/>
</dbReference>
<evidence type="ECO:0000259" key="9">
    <source>
        <dbReference type="PROSITE" id="PS50122"/>
    </source>
</evidence>
<evidence type="ECO:0000313" key="11">
    <source>
        <dbReference type="Proteomes" id="UP000251692"/>
    </source>
</evidence>
<feature type="domain" description="CheB-type methylesterase" evidence="9">
    <location>
        <begin position="164"/>
        <end position="348"/>
    </location>
</feature>
<comment type="caution">
    <text evidence="10">The sequence shown here is derived from an EMBL/GenBank/DDBJ whole genome shotgun (WGS) entry which is preliminary data.</text>
</comment>
<gene>
    <name evidence="10" type="ORF">DP923_07705</name>
</gene>
<dbReference type="GO" id="GO:0000156">
    <property type="term" value="F:phosphorelay response regulator activity"/>
    <property type="evidence" value="ECO:0007669"/>
    <property type="project" value="InterPro"/>
</dbReference>
<dbReference type="RefSeq" id="WP_112305256.1">
    <property type="nucleotide sequence ID" value="NZ_QMDV01000002.1"/>
</dbReference>
<accession>A0A364RG11</accession>
<dbReference type="AlphaFoldDB" id="A0A364RG11"/>
<dbReference type="Pfam" id="PF00072">
    <property type="entry name" value="Response_reg"/>
    <property type="match status" value="1"/>
</dbReference>
<keyword evidence="2 6" id="KW-0145">Chemotaxis</keyword>
<dbReference type="GO" id="GO:0005737">
    <property type="term" value="C:cytoplasm"/>
    <property type="evidence" value="ECO:0007669"/>
    <property type="project" value="InterPro"/>
</dbReference>
<feature type="modified residue" description="4-aspartylphosphate" evidence="7">
    <location>
        <position position="60"/>
    </location>
</feature>
<dbReference type="InterPro" id="IPR035909">
    <property type="entry name" value="CheB_C"/>
</dbReference>
<dbReference type="InterPro" id="IPR011006">
    <property type="entry name" value="CheY-like_superfamily"/>
</dbReference>
<evidence type="ECO:0000256" key="3">
    <source>
        <dbReference type="ARBA" id="ARBA00022801"/>
    </source>
</evidence>
<dbReference type="InterPro" id="IPR008248">
    <property type="entry name" value="CheB-like"/>
</dbReference>
<protein>
    <recommendedName>
        <fullName evidence="4">protein-glutamate methylesterase</fullName>
        <ecNumber evidence="4">3.1.1.61</ecNumber>
    </recommendedName>
</protein>
<keyword evidence="11" id="KW-1185">Reference proteome</keyword>
<feature type="active site" evidence="6">
    <location>
        <position position="203"/>
    </location>
</feature>
<dbReference type="Gene3D" id="3.40.50.180">
    <property type="entry name" value="Methylesterase CheB, C-terminal domain"/>
    <property type="match status" value="1"/>
</dbReference>
<evidence type="ECO:0000256" key="4">
    <source>
        <dbReference type="ARBA" id="ARBA00039140"/>
    </source>
</evidence>
<evidence type="ECO:0000256" key="7">
    <source>
        <dbReference type="PROSITE-ProRule" id="PRU00169"/>
    </source>
</evidence>
<evidence type="ECO:0000256" key="2">
    <source>
        <dbReference type="ARBA" id="ARBA00022500"/>
    </source>
</evidence>
<keyword evidence="1" id="KW-0963">Cytoplasm</keyword>
<comment type="catalytic activity">
    <reaction evidence="5">
        <text>[protein]-L-glutamate 5-O-methyl ester + H2O = L-glutamyl-[protein] + methanol + H(+)</text>
        <dbReference type="Rhea" id="RHEA:23236"/>
        <dbReference type="Rhea" id="RHEA-COMP:10208"/>
        <dbReference type="Rhea" id="RHEA-COMP:10311"/>
        <dbReference type="ChEBI" id="CHEBI:15377"/>
        <dbReference type="ChEBI" id="CHEBI:15378"/>
        <dbReference type="ChEBI" id="CHEBI:17790"/>
        <dbReference type="ChEBI" id="CHEBI:29973"/>
        <dbReference type="ChEBI" id="CHEBI:82795"/>
        <dbReference type="EC" id="3.1.1.61"/>
    </reaction>
</comment>
<dbReference type="SUPFAM" id="SSF52172">
    <property type="entry name" value="CheY-like"/>
    <property type="match status" value="1"/>
</dbReference>
<dbReference type="Pfam" id="PF01339">
    <property type="entry name" value="CheB_methylest"/>
    <property type="match status" value="1"/>
</dbReference>
<reference evidence="10 11" key="1">
    <citation type="submission" date="2018-06" db="EMBL/GenBank/DDBJ databases">
        <authorList>
            <person name="Liu Z.-W."/>
        </authorList>
    </citation>
    <scope>NUCLEOTIDE SEQUENCE [LARGE SCALE GENOMIC DNA]</scope>
    <source>
        <strain evidence="10 11">2b14</strain>
    </source>
</reference>
<dbReference type="PANTHER" id="PTHR42872:SF6">
    <property type="entry name" value="PROTEIN-GLUTAMATE METHYLESTERASE_PROTEIN-GLUTAMINE GLUTAMINASE"/>
    <property type="match status" value="1"/>
</dbReference>
<keyword evidence="7" id="KW-0597">Phosphoprotein</keyword>
<evidence type="ECO:0000256" key="5">
    <source>
        <dbReference type="ARBA" id="ARBA00048267"/>
    </source>
</evidence>
<dbReference type="EMBL" id="QMDV01000002">
    <property type="protein sequence ID" value="RAU83106.1"/>
    <property type="molecule type" value="Genomic_DNA"/>
</dbReference>
<feature type="active site" evidence="6">
    <location>
        <position position="301"/>
    </location>
</feature>
<proteinExistence type="predicted"/>
<dbReference type="EC" id="3.1.1.61" evidence="4"/>
<dbReference type="PROSITE" id="PS50110">
    <property type="entry name" value="RESPONSE_REGULATORY"/>
    <property type="match status" value="1"/>
</dbReference>
<reference evidence="10 11" key="2">
    <citation type="submission" date="2018-07" db="EMBL/GenBank/DDBJ databases">
        <title>Pontibacter sp. 2b14 genomic sequence and assembly.</title>
        <authorList>
            <person name="Du Z.-J."/>
        </authorList>
    </citation>
    <scope>NUCLEOTIDE SEQUENCE [LARGE SCALE GENOMIC DNA]</scope>
    <source>
        <strain evidence="10 11">2b14</strain>
    </source>
</reference>
<dbReference type="PANTHER" id="PTHR42872">
    <property type="entry name" value="PROTEIN-GLUTAMATE METHYLESTERASE/PROTEIN-GLUTAMINE GLUTAMINASE"/>
    <property type="match status" value="1"/>
</dbReference>
<keyword evidence="3 6" id="KW-0378">Hydrolase</keyword>
<dbReference type="Proteomes" id="UP000251692">
    <property type="component" value="Unassembled WGS sequence"/>
</dbReference>
<organism evidence="10 11">
    <name type="scientific">Pontibacter arcticus</name>
    <dbReference type="NCBI Taxonomy" id="2080288"/>
    <lineage>
        <taxon>Bacteria</taxon>
        <taxon>Pseudomonadati</taxon>
        <taxon>Bacteroidota</taxon>
        <taxon>Cytophagia</taxon>
        <taxon>Cytophagales</taxon>
        <taxon>Hymenobacteraceae</taxon>
        <taxon>Pontibacter</taxon>
    </lineage>
</organism>
<name>A0A364RG11_9BACT</name>
<evidence type="ECO:0000313" key="10">
    <source>
        <dbReference type="EMBL" id="RAU83106.1"/>
    </source>
</evidence>
<feature type="domain" description="Response regulatory" evidence="8">
    <location>
        <begin position="9"/>
        <end position="126"/>
    </location>
</feature>
<dbReference type="InterPro" id="IPR000673">
    <property type="entry name" value="Sig_transdc_resp-reg_Me-estase"/>
</dbReference>
<feature type="active site" evidence="6">
    <location>
        <position position="176"/>
    </location>
</feature>
<dbReference type="PROSITE" id="PS50122">
    <property type="entry name" value="CHEB"/>
    <property type="match status" value="1"/>
</dbReference>
<dbReference type="SUPFAM" id="SSF52738">
    <property type="entry name" value="Methylesterase CheB, C-terminal domain"/>
    <property type="match status" value="1"/>
</dbReference>
<evidence type="ECO:0000256" key="6">
    <source>
        <dbReference type="PROSITE-ProRule" id="PRU00050"/>
    </source>
</evidence>
<evidence type="ECO:0000259" key="8">
    <source>
        <dbReference type="PROSITE" id="PS50110"/>
    </source>
</evidence>
<dbReference type="PIRSF" id="PIRSF000876">
    <property type="entry name" value="RR_chemtxs_CheB"/>
    <property type="match status" value="1"/>
</dbReference>
<dbReference type="Gene3D" id="3.40.50.2300">
    <property type="match status" value="1"/>
</dbReference>
<dbReference type="GO" id="GO:0006935">
    <property type="term" value="P:chemotaxis"/>
    <property type="evidence" value="ECO:0007669"/>
    <property type="project" value="UniProtKB-UniRule"/>
</dbReference>
<dbReference type="GO" id="GO:0008984">
    <property type="term" value="F:protein-glutamate methylesterase activity"/>
    <property type="evidence" value="ECO:0007669"/>
    <property type="project" value="UniProtKB-EC"/>
</dbReference>
<dbReference type="InterPro" id="IPR001789">
    <property type="entry name" value="Sig_transdc_resp-reg_receiver"/>
</dbReference>
<sequence length="369" mass="40240">MQHQIKKIEVLVADKSNYTRLVLEDILSSEPDIQVSAHASDGDQLISILLKQKSDVVIVDYDLPLNNQNLTLKRIFSEAPTPVILLIPKELITLALVAEVNELGVYAIIAKPGHGDYTNYRSVAAEVISKVRAVKGTLIWDVQNRLEMQQLVMQTSKPVLPKRYKIAETVFVIGASTGGTKAIESIVSNLAPDLNATILIAVHLPQSFTRTFAKRLQEITAWRVKEGRSGLMLKPSKIIVAPGNRNMIVHAVMGDPNNIRIGFSDELTGFDQPNIDLLMQSVAASKVKNVVGILLTGMGKDGALGAARIRERGGYIVAQNEETSAIFGIAKAAIDTGVTNEVLPLAEIPHFINNYKAQHLSVSEADEKV</sequence>
<dbReference type="OrthoDB" id="1524092at2"/>